<dbReference type="InterPro" id="IPR000253">
    <property type="entry name" value="FHA_dom"/>
</dbReference>
<dbReference type="InterPro" id="IPR026870">
    <property type="entry name" value="Zinc_ribbon_dom"/>
</dbReference>
<proteinExistence type="predicted"/>
<protein>
    <submittedName>
        <fullName evidence="3">Phosphopeptide-binding protein</fullName>
    </submittedName>
</protein>
<evidence type="ECO:0000259" key="2">
    <source>
        <dbReference type="PROSITE" id="PS50006"/>
    </source>
</evidence>
<accession>A0A150R4S5</accession>
<dbReference type="InterPro" id="IPR050923">
    <property type="entry name" value="Cell_Proc_Reg/RNA_Proc"/>
</dbReference>
<dbReference type="CDD" id="cd00060">
    <property type="entry name" value="FHA"/>
    <property type="match status" value="2"/>
</dbReference>
<gene>
    <name evidence="3" type="ORF">BE17_30565</name>
</gene>
<feature type="compositionally biased region" description="Pro residues" evidence="1">
    <location>
        <begin position="70"/>
        <end position="87"/>
    </location>
</feature>
<organism evidence="3 4">
    <name type="scientific">Sorangium cellulosum</name>
    <name type="common">Polyangium cellulosum</name>
    <dbReference type="NCBI Taxonomy" id="56"/>
    <lineage>
        <taxon>Bacteria</taxon>
        <taxon>Pseudomonadati</taxon>
        <taxon>Myxococcota</taxon>
        <taxon>Polyangia</taxon>
        <taxon>Polyangiales</taxon>
        <taxon>Polyangiaceae</taxon>
        <taxon>Sorangium</taxon>
    </lineage>
</organism>
<dbReference type="PANTHER" id="PTHR23308">
    <property type="entry name" value="NUCLEAR INHIBITOR OF PROTEIN PHOSPHATASE-1"/>
    <property type="match status" value="1"/>
</dbReference>
<reference evidence="3 4" key="1">
    <citation type="submission" date="2014-02" db="EMBL/GenBank/DDBJ databases">
        <title>The small core and large imbalanced accessory genome model reveals a collaborative survival strategy of Sorangium cellulosum strains in nature.</title>
        <authorList>
            <person name="Han K."/>
            <person name="Peng R."/>
            <person name="Blom J."/>
            <person name="Li Y.-Z."/>
        </authorList>
    </citation>
    <scope>NUCLEOTIDE SEQUENCE [LARGE SCALE GENOMIC DNA]</scope>
    <source>
        <strain evidence="3 4">So0011-07</strain>
    </source>
</reference>
<dbReference type="AlphaFoldDB" id="A0A150R4S5"/>
<dbReference type="SUPFAM" id="SSF49879">
    <property type="entry name" value="SMAD/FHA domain"/>
    <property type="match status" value="2"/>
</dbReference>
<evidence type="ECO:0000256" key="1">
    <source>
        <dbReference type="SAM" id="MobiDB-lite"/>
    </source>
</evidence>
<comment type="caution">
    <text evidence="3">The sequence shown here is derived from an EMBL/GenBank/DDBJ whole genome shotgun (WGS) entry which is preliminary data.</text>
</comment>
<dbReference type="Pfam" id="PF00498">
    <property type="entry name" value="FHA"/>
    <property type="match status" value="2"/>
</dbReference>
<evidence type="ECO:0000313" key="4">
    <source>
        <dbReference type="Proteomes" id="UP000075635"/>
    </source>
</evidence>
<sequence length="382" mass="39630">MVITCPKCSKENQDHYKFCLGCGAELPRDVSPKKFAAGTPPHGVPAVSRAQNYGDEPTAIGTGAQKGPGLAPPPRPSQPPANTPAPPALIDPAAFAAPVRGEDTGTSRKAAAAAAIPAASAPAAAGAGIVVCPQCQEPNPPTNKFCALCGFKLLKPASPSVQPPAPVVSTSGASNVVLTALRADGTEAGTYTLPMNPTTIGRDSGAIFGGDSYLSPRHATFSIKGGRLFVKDESSLNGVYRRLRRDTPVQLDHGDVFRIGQEIIRLESLSPAPATPDGVERLGSPSKGYVARLALIIGRDATGNAFPVPDTGLHLGRERGDILFPEDGYVSGLHCQISLQGGRLFLTDLGSSNGTFLRVLGETEITGGDILLMGQQLFRITV</sequence>
<name>A0A150R4S5_SORCE</name>
<feature type="domain" description="FHA" evidence="2">
    <location>
        <begin position="295"/>
        <end position="357"/>
    </location>
</feature>
<evidence type="ECO:0000313" key="3">
    <source>
        <dbReference type="EMBL" id="KYF74828.1"/>
    </source>
</evidence>
<dbReference type="Proteomes" id="UP000075635">
    <property type="component" value="Unassembled WGS sequence"/>
</dbReference>
<dbReference type="Gene3D" id="2.60.200.20">
    <property type="match status" value="2"/>
</dbReference>
<dbReference type="EMBL" id="JEMB01003205">
    <property type="protein sequence ID" value="KYF74828.1"/>
    <property type="molecule type" value="Genomic_DNA"/>
</dbReference>
<dbReference type="InterPro" id="IPR008984">
    <property type="entry name" value="SMAD_FHA_dom_sf"/>
</dbReference>
<dbReference type="SMART" id="SM00240">
    <property type="entry name" value="FHA"/>
    <property type="match status" value="2"/>
</dbReference>
<dbReference type="Pfam" id="PF13240">
    <property type="entry name" value="Zn_Ribbon_1"/>
    <property type="match status" value="1"/>
</dbReference>
<dbReference type="PROSITE" id="PS50006">
    <property type="entry name" value="FHA_DOMAIN"/>
    <property type="match status" value="1"/>
</dbReference>
<feature type="region of interest" description="Disordered" evidence="1">
    <location>
        <begin position="31"/>
        <end position="87"/>
    </location>
</feature>